<dbReference type="InterPro" id="IPR005821">
    <property type="entry name" value="Ion_trans_dom"/>
</dbReference>
<dbReference type="HOGENOM" id="CLU_058058_0_0_1"/>
<feature type="domain" description="Ion transport" evidence="6">
    <location>
        <begin position="62"/>
        <end position="288"/>
    </location>
</feature>
<evidence type="ECO:0000313" key="7">
    <source>
        <dbReference type="Ensembl" id="ENSLOCP00000012430.1"/>
    </source>
</evidence>
<evidence type="ECO:0000256" key="2">
    <source>
        <dbReference type="ARBA" id="ARBA00022692"/>
    </source>
</evidence>
<comment type="subcellular location">
    <subcellularLocation>
        <location evidence="1">Membrane</location>
        <topology evidence="1">Multi-pass membrane protein</topology>
    </subcellularLocation>
</comment>
<keyword evidence="2 5" id="KW-0812">Transmembrane</keyword>
<sequence>MENDAKIKGRKSSEFLIDGAVSQIALRRFSDWNTSGTGLASSKKVRKDIEFYDYISNITQKSLFNGIIMSTILINALFMALETDYDLKYKLYGFFEIVDELFLAIYTMEFLMKVYVEPKGYWKSAYNVFDAFILTVSFIPLFISGTGMRSLSSLRMLRAARSLRVLKTVSFIRGLQALISALFKTLKSVVYVLVLLFLLMFIFAIIGYYFFGDPVTGDPQNWGDLGAALFTLFSLVTVDGWTDLQKRLDDLGFTSSRAFTIVFILLGYFIFFNMFIGVVIMEIHHSTKSFEKEVQSEREASLTQKKQAILQRQQEEVRQLIQSHTSNDHKDFSMLVEQFKKSLRRTDYMVMEDLCTSMSFIDIYLASLDHQDNTLNRLQQLYFETAFVLSQIVEEDLRQAKGEKKAKILEDK</sequence>
<dbReference type="PANTHER" id="PTHR47131">
    <property type="entry name" value="CATION CHANNEL SPERM-ASSOCIATED PROTEIN 3"/>
    <property type="match status" value="1"/>
</dbReference>
<evidence type="ECO:0000256" key="5">
    <source>
        <dbReference type="SAM" id="Phobius"/>
    </source>
</evidence>
<dbReference type="Bgee" id="ENSLOCG00000010152">
    <property type="expression patterns" value="Expressed in testis and 2 other cell types or tissues"/>
</dbReference>
<name>W5MVM1_LEPOC</name>
<proteinExistence type="predicted"/>
<keyword evidence="8" id="KW-1185">Reference proteome</keyword>
<dbReference type="GO" id="GO:0048240">
    <property type="term" value="P:sperm capacitation"/>
    <property type="evidence" value="ECO:0000318"/>
    <property type="project" value="GO_Central"/>
</dbReference>
<dbReference type="OMA" id="YETMAVY"/>
<dbReference type="PANTHER" id="PTHR47131:SF1">
    <property type="entry name" value="CATION CHANNEL SPERM-ASSOCIATED PROTEIN 3"/>
    <property type="match status" value="1"/>
</dbReference>
<dbReference type="KEGG" id="loc:102689390"/>
<dbReference type="OrthoDB" id="416585at2759"/>
<dbReference type="eggNOG" id="KOG2302">
    <property type="taxonomic scope" value="Eukaryota"/>
</dbReference>
<dbReference type="GO" id="GO:0030317">
    <property type="term" value="P:flagellated sperm motility"/>
    <property type="evidence" value="ECO:0000318"/>
    <property type="project" value="GO_Central"/>
</dbReference>
<feature type="transmembrane region" description="Helical" evidence="5">
    <location>
        <begin position="189"/>
        <end position="210"/>
    </location>
</feature>
<dbReference type="GO" id="GO:0006814">
    <property type="term" value="P:sodium ion transport"/>
    <property type="evidence" value="ECO:0000318"/>
    <property type="project" value="GO_Central"/>
</dbReference>
<keyword evidence="4 5" id="KW-0472">Membrane</keyword>
<dbReference type="RefSeq" id="XP_006631912.1">
    <property type="nucleotide sequence ID" value="XM_006631849.2"/>
</dbReference>
<organism evidence="7 8">
    <name type="scientific">Lepisosteus oculatus</name>
    <name type="common">Spotted gar</name>
    <dbReference type="NCBI Taxonomy" id="7918"/>
    <lineage>
        <taxon>Eukaryota</taxon>
        <taxon>Metazoa</taxon>
        <taxon>Chordata</taxon>
        <taxon>Craniata</taxon>
        <taxon>Vertebrata</taxon>
        <taxon>Euteleostomi</taxon>
        <taxon>Actinopterygii</taxon>
        <taxon>Neopterygii</taxon>
        <taxon>Holostei</taxon>
        <taxon>Semionotiformes</taxon>
        <taxon>Lepisosteidae</taxon>
        <taxon>Lepisosteus</taxon>
    </lineage>
</organism>
<dbReference type="Proteomes" id="UP000018468">
    <property type="component" value="Linkage group LG6"/>
</dbReference>
<accession>W5MVM1</accession>
<dbReference type="AlphaFoldDB" id="W5MVM1"/>
<protein>
    <submittedName>
        <fullName evidence="7">Cation channel sperm associated 3</fullName>
    </submittedName>
</protein>
<dbReference type="SUPFAM" id="SSF81324">
    <property type="entry name" value="Voltage-gated potassium channels"/>
    <property type="match status" value="1"/>
</dbReference>
<dbReference type="GeneTree" id="ENSGT00940000161455"/>
<reference evidence="8" key="1">
    <citation type="submission" date="2011-12" db="EMBL/GenBank/DDBJ databases">
        <title>The Draft Genome of Lepisosteus oculatus.</title>
        <authorList>
            <consortium name="The Broad Institute Genome Assembly &amp; Analysis Group"/>
            <consortium name="Computational R&amp;D Group"/>
            <consortium name="and Sequencing Platform"/>
            <person name="Di Palma F."/>
            <person name="Alfoldi J."/>
            <person name="Johnson J."/>
            <person name="Berlin A."/>
            <person name="Gnerre S."/>
            <person name="Jaffe D."/>
            <person name="MacCallum I."/>
            <person name="Young S."/>
            <person name="Walker B.J."/>
            <person name="Lander E.S."/>
            <person name="Lindblad-Toh K."/>
        </authorList>
    </citation>
    <scope>NUCLEOTIDE SEQUENCE [LARGE SCALE GENOMIC DNA]</scope>
</reference>
<dbReference type="InParanoid" id="W5MVM1"/>
<keyword evidence="3 5" id="KW-1133">Transmembrane helix</keyword>
<evidence type="ECO:0000256" key="1">
    <source>
        <dbReference type="ARBA" id="ARBA00004141"/>
    </source>
</evidence>
<dbReference type="GO" id="GO:0005245">
    <property type="term" value="F:voltage-gated calcium channel activity"/>
    <property type="evidence" value="ECO:0000318"/>
    <property type="project" value="GO_Central"/>
</dbReference>
<dbReference type="GO" id="GO:0001669">
    <property type="term" value="C:acrosomal vesicle"/>
    <property type="evidence" value="ECO:0000318"/>
    <property type="project" value="GO_Central"/>
</dbReference>
<evidence type="ECO:0000313" key="8">
    <source>
        <dbReference type="Proteomes" id="UP000018468"/>
    </source>
</evidence>
<dbReference type="Gene3D" id="1.10.287.70">
    <property type="match status" value="1"/>
</dbReference>
<dbReference type="Gene3D" id="1.20.120.350">
    <property type="entry name" value="Voltage-gated potassium channels. Chain C"/>
    <property type="match status" value="1"/>
</dbReference>
<evidence type="ECO:0000256" key="4">
    <source>
        <dbReference type="ARBA" id="ARBA00023136"/>
    </source>
</evidence>
<evidence type="ECO:0000259" key="6">
    <source>
        <dbReference type="Pfam" id="PF00520"/>
    </source>
</evidence>
<feature type="transmembrane region" description="Helical" evidence="5">
    <location>
        <begin position="124"/>
        <end position="144"/>
    </location>
</feature>
<reference evidence="7" key="2">
    <citation type="submission" date="2025-08" db="UniProtKB">
        <authorList>
            <consortium name="Ensembl"/>
        </authorList>
    </citation>
    <scope>IDENTIFICATION</scope>
</reference>
<feature type="transmembrane region" description="Helical" evidence="5">
    <location>
        <begin position="63"/>
        <end position="81"/>
    </location>
</feature>
<dbReference type="InterPro" id="IPR027359">
    <property type="entry name" value="Volt_channel_dom_sf"/>
</dbReference>
<dbReference type="EMBL" id="AHAT01021377">
    <property type="status" value="NOT_ANNOTATED_CDS"/>
    <property type="molecule type" value="Genomic_DNA"/>
</dbReference>
<dbReference type="GO" id="GO:0036128">
    <property type="term" value="C:CatSper complex"/>
    <property type="evidence" value="ECO:0000318"/>
    <property type="project" value="GO_Central"/>
</dbReference>
<dbReference type="Pfam" id="PF00520">
    <property type="entry name" value="Ion_trans"/>
    <property type="match status" value="1"/>
</dbReference>
<feature type="transmembrane region" description="Helical" evidence="5">
    <location>
        <begin position="258"/>
        <end position="280"/>
    </location>
</feature>
<dbReference type="Ensembl" id="ENSLOCT00000012451.1">
    <property type="protein sequence ID" value="ENSLOCP00000012430.1"/>
    <property type="gene ID" value="ENSLOCG00000010152.1"/>
</dbReference>
<evidence type="ECO:0000256" key="3">
    <source>
        <dbReference type="ARBA" id="ARBA00022989"/>
    </source>
</evidence>
<dbReference type="STRING" id="7918.ENSLOCP00000012430"/>
<reference evidence="7" key="3">
    <citation type="submission" date="2025-09" db="UniProtKB">
        <authorList>
            <consortium name="Ensembl"/>
        </authorList>
    </citation>
    <scope>IDENTIFICATION</scope>
</reference>
<dbReference type="GeneID" id="102689390"/>